<comment type="catalytic activity">
    <reaction evidence="12 13">
        <text>(S)-2,3,4,5-tetrahydrodipicolinate + NAD(+) + H2O = (2S,4S)-4-hydroxy-2,3,4,5-tetrahydrodipicolinate + NADH + H(+)</text>
        <dbReference type="Rhea" id="RHEA:35323"/>
        <dbReference type="ChEBI" id="CHEBI:15377"/>
        <dbReference type="ChEBI" id="CHEBI:15378"/>
        <dbReference type="ChEBI" id="CHEBI:16845"/>
        <dbReference type="ChEBI" id="CHEBI:57540"/>
        <dbReference type="ChEBI" id="CHEBI:57945"/>
        <dbReference type="ChEBI" id="CHEBI:67139"/>
        <dbReference type="EC" id="1.17.1.8"/>
    </reaction>
</comment>
<dbReference type="PROSITE" id="PS01298">
    <property type="entry name" value="DAPB"/>
    <property type="match status" value="1"/>
</dbReference>
<evidence type="ECO:0000256" key="2">
    <source>
        <dbReference type="ARBA" id="ARBA00022490"/>
    </source>
</evidence>
<evidence type="ECO:0000256" key="1">
    <source>
        <dbReference type="ARBA" id="ARBA00006642"/>
    </source>
</evidence>
<keyword evidence="2 13" id="KW-0963">Cytoplasm</keyword>
<dbReference type="Proteomes" id="UP000529795">
    <property type="component" value="Unassembled WGS sequence"/>
</dbReference>
<comment type="subcellular location">
    <subcellularLocation>
        <location evidence="13">Cytoplasm</location>
    </subcellularLocation>
</comment>
<feature type="binding site" evidence="13">
    <location>
        <begin position="98"/>
        <end position="101"/>
    </location>
    <ligand>
        <name>NAD(+)</name>
        <dbReference type="ChEBI" id="CHEBI:57540"/>
    </ligand>
</feature>
<feature type="active site" description="Proton donor/acceptor" evidence="13">
    <location>
        <position position="131"/>
    </location>
</feature>
<feature type="domain" description="Dihydrodipicolinate reductase C-terminal" evidence="15">
    <location>
        <begin position="104"/>
        <end position="240"/>
    </location>
</feature>
<evidence type="ECO:0000313" key="17">
    <source>
        <dbReference type="Proteomes" id="UP000529795"/>
    </source>
</evidence>
<keyword evidence="7 13" id="KW-0520">NAD</keyword>
<comment type="caution">
    <text evidence="13">Lacks conserved residue(s) required for the propagation of feature annotation.</text>
</comment>
<gene>
    <name evidence="13" type="primary">dapB</name>
    <name evidence="16" type="ORF">GGQ80_001647</name>
</gene>
<evidence type="ECO:0000256" key="8">
    <source>
        <dbReference type="ARBA" id="ARBA00023154"/>
    </source>
</evidence>
<dbReference type="Pfam" id="PF01113">
    <property type="entry name" value="DapB_N"/>
    <property type="match status" value="1"/>
</dbReference>
<dbReference type="InterPro" id="IPR023940">
    <property type="entry name" value="DHDPR_bac"/>
</dbReference>
<feature type="binding site" evidence="13">
    <location>
        <position position="132"/>
    </location>
    <ligand>
        <name>(S)-2,3,4,5-tetrahydrodipicolinate</name>
        <dbReference type="ChEBI" id="CHEBI:16845"/>
    </ligand>
</feature>
<evidence type="ECO:0000256" key="11">
    <source>
        <dbReference type="ARBA" id="ARBA00049080"/>
    </source>
</evidence>
<comment type="function">
    <text evidence="13">Catalyzes the conversion of 4-hydroxy-tetrahydrodipicolinate (HTPA) to tetrahydrodipicolinate.</text>
</comment>
<feature type="domain" description="Dihydrodipicolinate reductase N-terminal" evidence="14">
    <location>
        <begin position="3"/>
        <end position="100"/>
    </location>
</feature>
<dbReference type="PANTHER" id="PTHR20836:SF0">
    <property type="entry name" value="4-HYDROXY-TETRAHYDRODIPICOLINATE REDUCTASE 1, CHLOROPLASTIC-RELATED"/>
    <property type="match status" value="1"/>
</dbReference>
<dbReference type="GO" id="GO:0008839">
    <property type="term" value="F:4-hydroxy-tetrahydrodipicolinate reductase"/>
    <property type="evidence" value="ECO:0007669"/>
    <property type="project" value="UniProtKB-UniRule"/>
</dbReference>
<dbReference type="EC" id="1.17.1.8" evidence="10 13"/>
<keyword evidence="17" id="KW-1185">Reference proteome</keyword>
<feature type="binding site" evidence="13">
    <location>
        <begin position="141"/>
        <end position="142"/>
    </location>
    <ligand>
        <name>(S)-2,3,4,5-tetrahydrodipicolinate</name>
        <dbReference type="ChEBI" id="CHEBI:16845"/>
    </ligand>
</feature>
<keyword evidence="6 13" id="KW-0560">Oxidoreductase</keyword>
<evidence type="ECO:0000256" key="13">
    <source>
        <dbReference type="HAMAP-Rule" id="MF_00102"/>
    </source>
</evidence>
<dbReference type="HAMAP" id="MF_00102">
    <property type="entry name" value="DapB"/>
    <property type="match status" value="1"/>
</dbReference>
<evidence type="ECO:0000313" key="16">
    <source>
        <dbReference type="EMBL" id="MBB4153741.1"/>
    </source>
</evidence>
<dbReference type="UniPathway" id="UPA00034">
    <property type="reaction ID" value="UER00018"/>
</dbReference>
<evidence type="ECO:0000256" key="10">
    <source>
        <dbReference type="ARBA" id="ARBA00038983"/>
    </source>
</evidence>
<comment type="caution">
    <text evidence="16">The sequence shown here is derived from an EMBL/GenBank/DDBJ whole genome shotgun (WGS) entry which is preliminary data.</text>
</comment>
<dbReference type="GO" id="GO:0016726">
    <property type="term" value="F:oxidoreductase activity, acting on CH or CH2 groups, NAD or NADP as acceptor"/>
    <property type="evidence" value="ECO:0007669"/>
    <property type="project" value="UniProtKB-UniRule"/>
</dbReference>
<keyword evidence="3 13" id="KW-0028">Amino-acid biosynthesis</keyword>
<dbReference type="SUPFAM" id="SSF55347">
    <property type="entry name" value="Glyceraldehyde-3-phosphate dehydrogenase-like, C-terminal domain"/>
    <property type="match status" value="1"/>
</dbReference>
<comment type="caution">
    <text evidence="13">Was originally thought to be a dihydrodipicolinate reductase (DHDPR), catalyzing the conversion of dihydrodipicolinate to tetrahydrodipicolinate. However, it was shown in E.coli that the substrate of the enzymatic reaction is not dihydrodipicolinate (DHDP) but in fact (2S,4S)-4-hydroxy-2,3,4,5-tetrahydrodipicolinic acid (HTPA), the product released by the DapA-catalyzed reaction.</text>
</comment>
<feature type="binding site" evidence="13">
    <location>
        <begin position="8"/>
        <end position="13"/>
    </location>
    <ligand>
        <name>NAD(+)</name>
        <dbReference type="ChEBI" id="CHEBI:57540"/>
    </ligand>
</feature>
<dbReference type="AlphaFoldDB" id="A0A840FAT4"/>
<dbReference type="InterPro" id="IPR000846">
    <property type="entry name" value="DapB_N"/>
</dbReference>
<dbReference type="InterPro" id="IPR022663">
    <property type="entry name" value="DapB_C"/>
</dbReference>
<evidence type="ECO:0000259" key="15">
    <source>
        <dbReference type="Pfam" id="PF05173"/>
    </source>
</evidence>
<dbReference type="GO" id="GO:0005829">
    <property type="term" value="C:cytosol"/>
    <property type="evidence" value="ECO:0007669"/>
    <property type="project" value="TreeGrafter"/>
</dbReference>
<dbReference type="GO" id="GO:0050661">
    <property type="term" value="F:NADP binding"/>
    <property type="evidence" value="ECO:0007669"/>
    <property type="project" value="UniProtKB-UniRule"/>
</dbReference>
<sequence>MTAVGIYGSAGRMGRAIADQLADLGASLAGGTDTGDDPAPIANAADVLVDFSAPSALDAHLAAAIAAGTPIVIGTTGLTPAHHAAIDAAAQHIAVLQTGNTSLGVTLLGLLVREAAARLGSDWDIEIVEMHHRHKVDAPSGTALLLGEMAAQGRGASLAELRVDARAGLTGARCEGTIGMASLRGGSIVGDHSVVFASEGERLTLSHDAQDRGIFARGAVKAALWLAGQPAGRYRMGDVLGL</sequence>
<dbReference type="NCBIfam" id="TIGR00036">
    <property type="entry name" value="dapB"/>
    <property type="match status" value="1"/>
</dbReference>
<feature type="active site" description="Proton donor" evidence="13">
    <location>
        <position position="135"/>
    </location>
</feature>
<keyword evidence="5 13" id="KW-0220">Diaminopimelate biosynthesis</keyword>
<proteinExistence type="inferred from homology"/>
<comment type="similarity">
    <text evidence="1 13">Belongs to the DapB family.</text>
</comment>
<evidence type="ECO:0000259" key="14">
    <source>
        <dbReference type="Pfam" id="PF01113"/>
    </source>
</evidence>
<dbReference type="GO" id="GO:0009089">
    <property type="term" value="P:lysine biosynthetic process via diaminopimelate"/>
    <property type="evidence" value="ECO:0007669"/>
    <property type="project" value="UniProtKB-UniRule"/>
</dbReference>
<evidence type="ECO:0000256" key="9">
    <source>
        <dbReference type="ARBA" id="ARBA00037922"/>
    </source>
</evidence>
<reference evidence="16 17" key="1">
    <citation type="submission" date="2020-08" db="EMBL/GenBank/DDBJ databases">
        <title>Genomic Encyclopedia of Type Strains, Phase IV (KMG-IV): sequencing the most valuable type-strain genomes for metagenomic binning, comparative biology and taxonomic classification.</title>
        <authorList>
            <person name="Goeker M."/>
        </authorList>
    </citation>
    <scope>NUCLEOTIDE SEQUENCE [LARGE SCALE GENOMIC DNA]</scope>
    <source>
        <strain evidence="16 17">YC6723</strain>
    </source>
</reference>
<evidence type="ECO:0000256" key="12">
    <source>
        <dbReference type="ARBA" id="ARBA00049396"/>
    </source>
</evidence>
<keyword evidence="8 13" id="KW-0457">Lysine biosynthesis</keyword>
<dbReference type="Pfam" id="PF05173">
    <property type="entry name" value="DapB_C"/>
    <property type="match status" value="1"/>
</dbReference>
<dbReference type="InterPro" id="IPR022664">
    <property type="entry name" value="DapB_N_CS"/>
</dbReference>
<dbReference type="RefSeq" id="WP_183983608.1">
    <property type="nucleotide sequence ID" value="NZ_JACIEV010000004.1"/>
</dbReference>
<evidence type="ECO:0000256" key="3">
    <source>
        <dbReference type="ARBA" id="ARBA00022605"/>
    </source>
</evidence>
<feature type="binding site" evidence="13">
    <location>
        <begin position="74"/>
        <end position="76"/>
    </location>
    <ligand>
        <name>NAD(+)</name>
        <dbReference type="ChEBI" id="CHEBI:57540"/>
    </ligand>
</feature>
<dbReference type="EMBL" id="JACIEV010000004">
    <property type="protein sequence ID" value="MBB4153741.1"/>
    <property type="molecule type" value="Genomic_DNA"/>
</dbReference>
<dbReference type="SUPFAM" id="SSF51735">
    <property type="entry name" value="NAD(P)-binding Rossmann-fold domains"/>
    <property type="match status" value="1"/>
</dbReference>
<comment type="pathway">
    <text evidence="9 13">Amino-acid biosynthesis; L-lysine biosynthesis via DAP pathway; (S)-tetrahydrodipicolinate from L-aspartate: step 4/4.</text>
</comment>
<evidence type="ECO:0000256" key="4">
    <source>
        <dbReference type="ARBA" id="ARBA00022857"/>
    </source>
</evidence>
<dbReference type="PIRSF" id="PIRSF000161">
    <property type="entry name" value="DHPR"/>
    <property type="match status" value="1"/>
</dbReference>
<evidence type="ECO:0000256" key="7">
    <source>
        <dbReference type="ARBA" id="ARBA00023027"/>
    </source>
</evidence>
<dbReference type="FunFam" id="3.30.360.10:FF:000004">
    <property type="entry name" value="4-hydroxy-tetrahydrodipicolinate reductase"/>
    <property type="match status" value="1"/>
</dbReference>
<organism evidence="16 17">
    <name type="scientific">Sphingomonas jinjuensis</name>
    <dbReference type="NCBI Taxonomy" id="535907"/>
    <lineage>
        <taxon>Bacteria</taxon>
        <taxon>Pseudomonadati</taxon>
        <taxon>Pseudomonadota</taxon>
        <taxon>Alphaproteobacteria</taxon>
        <taxon>Sphingomonadales</taxon>
        <taxon>Sphingomonadaceae</taxon>
        <taxon>Sphingomonas</taxon>
    </lineage>
</organism>
<dbReference type="Gene3D" id="3.40.50.720">
    <property type="entry name" value="NAD(P)-binding Rossmann-like Domain"/>
    <property type="match status" value="1"/>
</dbReference>
<keyword evidence="4 13" id="KW-0521">NADP</keyword>
<dbReference type="GO" id="GO:0019877">
    <property type="term" value="P:diaminopimelate biosynthetic process"/>
    <property type="evidence" value="ECO:0007669"/>
    <property type="project" value="UniProtKB-UniRule"/>
</dbReference>
<dbReference type="GO" id="GO:0051287">
    <property type="term" value="F:NAD binding"/>
    <property type="evidence" value="ECO:0007669"/>
    <property type="project" value="UniProtKB-UniRule"/>
</dbReference>
<accession>A0A840FAT4</accession>
<dbReference type="Gene3D" id="3.30.360.10">
    <property type="entry name" value="Dihydrodipicolinate Reductase, domain 2"/>
    <property type="match status" value="1"/>
</dbReference>
<comment type="subunit">
    <text evidence="13">Homotetramer.</text>
</comment>
<dbReference type="InterPro" id="IPR036291">
    <property type="entry name" value="NAD(P)-bd_dom_sf"/>
</dbReference>
<evidence type="ECO:0000256" key="6">
    <source>
        <dbReference type="ARBA" id="ARBA00023002"/>
    </source>
</evidence>
<comment type="catalytic activity">
    <reaction evidence="11 13">
        <text>(S)-2,3,4,5-tetrahydrodipicolinate + NADP(+) + H2O = (2S,4S)-4-hydroxy-2,3,4,5-tetrahydrodipicolinate + NADPH + H(+)</text>
        <dbReference type="Rhea" id="RHEA:35331"/>
        <dbReference type="ChEBI" id="CHEBI:15377"/>
        <dbReference type="ChEBI" id="CHEBI:15378"/>
        <dbReference type="ChEBI" id="CHEBI:16845"/>
        <dbReference type="ChEBI" id="CHEBI:57783"/>
        <dbReference type="ChEBI" id="CHEBI:58349"/>
        <dbReference type="ChEBI" id="CHEBI:67139"/>
        <dbReference type="EC" id="1.17.1.8"/>
    </reaction>
</comment>
<dbReference type="PANTHER" id="PTHR20836">
    <property type="entry name" value="DIHYDRODIPICOLINATE REDUCTASE"/>
    <property type="match status" value="1"/>
</dbReference>
<protein>
    <recommendedName>
        <fullName evidence="10 13">4-hydroxy-tetrahydrodipicolinate reductase</fullName>
        <shortName evidence="13">HTPA reductase</shortName>
        <ecNumber evidence="10 13">1.17.1.8</ecNumber>
    </recommendedName>
</protein>
<name>A0A840FAT4_9SPHN</name>
<evidence type="ECO:0000256" key="5">
    <source>
        <dbReference type="ARBA" id="ARBA00022915"/>
    </source>
</evidence>